<dbReference type="Proteomes" id="UP000295146">
    <property type="component" value="Unassembled WGS sequence"/>
</dbReference>
<protein>
    <recommendedName>
        <fullName evidence="3">Isoprenyl transferase</fullName>
        <ecNumber evidence="3">2.5.1.-</ecNumber>
    </recommendedName>
</protein>
<dbReference type="CDD" id="cd00475">
    <property type="entry name" value="Cis_IPPS"/>
    <property type="match status" value="1"/>
</dbReference>
<dbReference type="GO" id="GO:0045547">
    <property type="term" value="F:ditrans,polycis-polyprenyl diphosphate synthase [(2E,6E)-farnesyl diphosphate specific] activity"/>
    <property type="evidence" value="ECO:0007669"/>
    <property type="project" value="TreeGrafter"/>
</dbReference>
<dbReference type="PANTHER" id="PTHR10291">
    <property type="entry name" value="DEHYDRODOLICHYL DIPHOSPHATE SYNTHASE FAMILY MEMBER"/>
    <property type="match status" value="1"/>
</dbReference>
<feature type="binding site" evidence="3">
    <location>
        <position position="204"/>
    </location>
    <ligand>
        <name>substrate</name>
    </ligand>
</feature>
<dbReference type="GO" id="GO:0005886">
    <property type="term" value="C:plasma membrane"/>
    <property type="evidence" value="ECO:0007669"/>
    <property type="project" value="TreeGrafter"/>
</dbReference>
<accession>A0A4R8CK61</accession>
<organism evidence="4 5">
    <name type="scientific">Kribbella pratensis</name>
    <dbReference type="NCBI Taxonomy" id="2512112"/>
    <lineage>
        <taxon>Bacteria</taxon>
        <taxon>Bacillati</taxon>
        <taxon>Actinomycetota</taxon>
        <taxon>Actinomycetes</taxon>
        <taxon>Propionibacteriales</taxon>
        <taxon>Kribbellaceae</taxon>
        <taxon>Kribbella</taxon>
    </lineage>
</organism>
<dbReference type="Gene3D" id="3.40.1180.10">
    <property type="entry name" value="Decaprenyl diphosphate synthase-like"/>
    <property type="match status" value="1"/>
</dbReference>
<dbReference type="GO" id="GO:0033850">
    <property type="term" value="F:Z-farnesyl diphosphate synthase activity"/>
    <property type="evidence" value="ECO:0007669"/>
    <property type="project" value="TreeGrafter"/>
</dbReference>
<evidence type="ECO:0000256" key="2">
    <source>
        <dbReference type="ARBA" id="ARBA00038453"/>
    </source>
</evidence>
<comment type="subunit">
    <text evidence="3">Homodimer.</text>
</comment>
<evidence type="ECO:0000313" key="4">
    <source>
        <dbReference type="EMBL" id="TDW76361.1"/>
    </source>
</evidence>
<keyword evidence="3" id="KW-0479">Metal-binding</keyword>
<feature type="binding site" evidence="3">
    <location>
        <position position="84"/>
    </location>
    <ligand>
        <name>substrate</name>
    </ligand>
</feature>
<dbReference type="PROSITE" id="PS01066">
    <property type="entry name" value="UPP_SYNTHASE"/>
    <property type="match status" value="1"/>
</dbReference>
<feature type="binding site" evidence="3">
    <location>
        <position position="49"/>
    </location>
    <ligand>
        <name>substrate</name>
    </ligand>
</feature>
<dbReference type="OrthoDB" id="4191603at2"/>
<dbReference type="Pfam" id="PF01255">
    <property type="entry name" value="Prenyltransf"/>
    <property type="match status" value="1"/>
</dbReference>
<comment type="similarity">
    <text evidence="2">Belongs to the UPP synthase family. Z-FPP synthase subfamily.</text>
</comment>
<dbReference type="EC" id="2.5.1.-" evidence="3"/>
<proteinExistence type="inferred from homology"/>
<dbReference type="SUPFAM" id="SSF64005">
    <property type="entry name" value="Undecaprenyl diphosphate synthase"/>
    <property type="match status" value="1"/>
</dbReference>
<evidence type="ECO:0000256" key="3">
    <source>
        <dbReference type="HAMAP-Rule" id="MF_01139"/>
    </source>
</evidence>
<gene>
    <name evidence="4" type="ORF">EV653_1507</name>
</gene>
<dbReference type="EMBL" id="SODP01000001">
    <property type="protein sequence ID" value="TDW76361.1"/>
    <property type="molecule type" value="Genomic_DNA"/>
</dbReference>
<dbReference type="GO" id="GO:0016094">
    <property type="term" value="P:polyprenol biosynthetic process"/>
    <property type="evidence" value="ECO:0007669"/>
    <property type="project" value="TreeGrafter"/>
</dbReference>
<feature type="binding site" evidence="3">
    <location>
        <begin position="77"/>
        <end position="79"/>
    </location>
    <ligand>
        <name>substrate</name>
    </ligand>
</feature>
<reference evidence="4 5" key="1">
    <citation type="submission" date="2019-03" db="EMBL/GenBank/DDBJ databases">
        <title>Genomic Encyclopedia of Type Strains, Phase III (KMG-III): the genomes of soil and plant-associated and newly described type strains.</title>
        <authorList>
            <person name="Whitman W."/>
        </authorList>
    </citation>
    <scope>NUCLEOTIDE SEQUENCE [LARGE SCALE GENOMIC DNA]</scope>
    <source>
        <strain evidence="4 5">VKM Ac-2573</strain>
    </source>
</reference>
<feature type="active site" evidence="3">
    <location>
        <position position="31"/>
    </location>
</feature>
<dbReference type="InterPro" id="IPR001441">
    <property type="entry name" value="UPP_synth-like"/>
</dbReference>
<name>A0A4R8CK61_9ACTN</name>
<feature type="binding site" evidence="3">
    <location>
        <position position="223"/>
    </location>
    <ligand>
        <name>Mg(2+)</name>
        <dbReference type="ChEBI" id="CHEBI:18420"/>
    </ligand>
</feature>
<comment type="caution">
    <text evidence="3">Lacks conserved residue(s) required for the propagation of feature annotation.</text>
</comment>
<dbReference type="AlphaFoldDB" id="A0A4R8CK61"/>
<feature type="binding site" evidence="3">
    <location>
        <begin position="32"/>
        <end position="35"/>
    </location>
    <ligand>
        <name>substrate</name>
    </ligand>
</feature>
<feature type="binding site" evidence="3">
    <location>
        <begin position="210"/>
        <end position="212"/>
    </location>
    <ligand>
        <name>substrate</name>
    </ligand>
</feature>
<feature type="active site" description="Proton acceptor" evidence="3">
    <location>
        <position position="80"/>
    </location>
</feature>
<evidence type="ECO:0000313" key="5">
    <source>
        <dbReference type="Proteomes" id="UP000295146"/>
    </source>
</evidence>
<keyword evidence="5" id="KW-1185">Reference proteome</keyword>
<dbReference type="PANTHER" id="PTHR10291:SF43">
    <property type="entry name" value="DEHYDRODOLICHYL DIPHOSPHATE SYNTHASE COMPLEX SUBUNIT DHDDS"/>
    <property type="match status" value="1"/>
</dbReference>
<dbReference type="GO" id="GO:0000287">
    <property type="term" value="F:magnesium ion binding"/>
    <property type="evidence" value="ECO:0007669"/>
    <property type="project" value="UniProtKB-UniRule"/>
</dbReference>
<comment type="caution">
    <text evidence="4">The sequence shown here is derived from an EMBL/GenBank/DDBJ whole genome shotgun (WGS) entry which is preliminary data.</text>
</comment>
<keyword evidence="3" id="KW-0460">Magnesium</keyword>
<dbReference type="NCBIfam" id="TIGR00055">
    <property type="entry name" value="uppS"/>
    <property type="match status" value="1"/>
</dbReference>
<comment type="function">
    <text evidence="3">Catalyzes the condensation of isopentenyl diphosphate (IPP) with allylic pyrophosphates generating different type of terpenoids.</text>
</comment>
<keyword evidence="1 3" id="KW-0808">Transferase</keyword>
<feature type="binding site" evidence="3">
    <location>
        <position position="31"/>
    </location>
    <ligand>
        <name>Mg(2+)</name>
        <dbReference type="ChEBI" id="CHEBI:18420"/>
    </ligand>
</feature>
<dbReference type="RefSeq" id="WP_134099226.1">
    <property type="nucleotide sequence ID" value="NZ_SODP01000001.1"/>
</dbReference>
<feature type="binding site" evidence="3">
    <location>
        <position position="36"/>
    </location>
    <ligand>
        <name>substrate</name>
    </ligand>
</feature>
<evidence type="ECO:0000256" key="1">
    <source>
        <dbReference type="ARBA" id="ARBA00022679"/>
    </source>
</evidence>
<comment type="cofactor">
    <cofactor evidence="3">
        <name>Mg(2+)</name>
        <dbReference type="ChEBI" id="CHEBI:18420"/>
    </cofactor>
    <text evidence="3">Binds 2 magnesium ions per subunit.</text>
</comment>
<dbReference type="InterPro" id="IPR036424">
    <property type="entry name" value="UPP_synth-like_sf"/>
</dbReference>
<dbReference type="InterPro" id="IPR018520">
    <property type="entry name" value="UPP_synth-like_CS"/>
</dbReference>
<dbReference type="HAMAP" id="MF_01139">
    <property type="entry name" value="ISPT"/>
    <property type="match status" value="1"/>
</dbReference>
<sequence>MMRSLYRLYSARLRRQLAGLPKPQHVAIVMDGNRRWARGAGYDDVRIGHRFGAKHLEQFLQWSAYAGIRCVTAWVASADNLRKRDSGEVDYLMELTETVLADHVRRDHRWRLHIAGQLDLLPDSTTRALKEAVELSRDRGDAGDLMIAIGYSGRLELVDAVRSMLDEAAVDGRTLADVADRLSEDEIGRHLYVPGLPDPDLVIRTSGELRMSDFLLWQATRSEIEFCDLYWPAFREVDLLRALRTYGRRRLQRSS</sequence>